<dbReference type="EMBL" id="JAFHBD010000061">
    <property type="protein sequence ID" value="MBN2954307.1"/>
    <property type="molecule type" value="Genomic_DNA"/>
</dbReference>
<sequence>MHHIRHENDRDCKVGENAVRFLDQRQQAELGDEEVCDAASEDGEDLGASDFACGSSKDLACWTKTATLASWKVP</sequence>
<reference evidence="1" key="1">
    <citation type="submission" date="2021-02" db="EMBL/GenBank/DDBJ databases">
        <title>Metagenome-assembled genomes from human diarrheal sample B26.</title>
        <authorList>
            <person name="Ateba T.P."/>
            <person name="Alayande K.A."/>
            <person name="Mwanza M."/>
        </authorList>
    </citation>
    <scope>NUCLEOTIDE SEQUENCE</scope>
    <source>
        <strain evidence="1">06WH</strain>
    </source>
</reference>
<evidence type="ECO:0000313" key="2">
    <source>
        <dbReference type="Proteomes" id="UP000737612"/>
    </source>
</evidence>
<comment type="caution">
    <text evidence="1">The sequence shown here is derived from an EMBL/GenBank/DDBJ whole genome shotgun (WGS) entry which is preliminary data.</text>
</comment>
<dbReference type="AlphaFoldDB" id="A0A939CHV1"/>
<dbReference type="Proteomes" id="UP000737612">
    <property type="component" value="Unassembled WGS sequence"/>
</dbReference>
<proteinExistence type="predicted"/>
<protein>
    <submittedName>
        <fullName evidence="1">Uncharacterized protein</fullName>
    </submittedName>
</protein>
<evidence type="ECO:0000313" key="1">
    <source>
        <dbReference type="EMBL" id="MBN2954307.1"/>
    </source>
</evidence>
<dbReference type="RefSeq" id="WP_147398427.1">
    <property type="nucleotide sequence ID" value="NZ_JAAINX010000020.1"/>
</dbReference>
<accession>A0A939CHV1</accession>
<organism evidence="1 2">
    <name type="scientific">Fusicatenibacter saccharivorans</name>
    <dbReference type="NCBI Taxonomy" id="1150298"/>
    <lineage>
        <taxon>Bacteria</taxon>
        <taxon>Bacillati</taxon>
        <taxon>Bacillota</taxon>
        <taxon>Clostridia</taxon>
        <taxon>Lachnospirales</taxon>
        <taxon>Lachnospiraceae</taxon>
        <taxon>Fusicatenibacter</taxon>
    </lineage>
</organism>
<name>A0A939CHV1_9FIRM</name>
<gene>
    <name evidence="1" type="ORF">JTJ23_12130</name>
</gene>